<dbReference type="EMBL" id="AY596297">
    <property type="protein sequence ID" value="AAV48141.1"/>
    <property type="molecule type" value="Genomic_DNA"/>
</dbReference>
<dbReference type="PANTHER" id="PTHR43652:SF2">
    <property type="entry name" value="BASIC AMINO ACID ANTIPORTER YFCC-RELATED"/>
    <property type="match status" value="1"/>
</dbReference>
<organism evidence="9 10">
    <name type="scientific">Haloarcula marismortui (strain ATCC 43049 / DSM 3752 / JCM 8966 / VKM B-1809)</name>
    <name type="common">Halobacterium marismortui</name>
    <dbReference type="NCBI Taxonomy" id="272569"/>
    <lineage>
        <taxon>Archaea</taxon>
        <taxon>Methanobacteriati</taxon>
        <taxon>Methanobacteriota</taxon>
        <taxon>Stenosarchaea group</taxon>
        <taxon>Halobacteria</taxon>
        <taxon>Halobacteriales</taxon>
        <taxon>Haloarculaceae</taxon>
        <taxon>Haloarcula</taxon>
    </lineage>
</organism>
<keyword evidence="6 7" id="KW-0472">Membrane</keyword>
<dbReference type="AlphaFoldDB" id="Q5UX62"/>
<feature type="transmembrane region" description="Helical" evidence="7">
    <location>
        <begin position="190"/>
        <end position="211"/>
    </location>
</feature>
<evidence type="ECO:0000256" key="2">
    <source>
        <dbReference type="ARBA" id="ARBA00022448"/>
    </source>
</evidence>
<keyword evidence="4" id="KW-0677">Repeat</keyword>
<dbReference type="PaxDb" id="272569-rrnAC3466"/>
<comment type="subcellular location">
    <subcellularLocation>
        <location evidence="1">Membrane</location>
        <topology evidence="1">Multi-pass membrane protein</topology>
    </subcellularLocation>
</comment>
<dbReference type="Gene3D" id="3.30.70.1450">
    <property type="entry name" value="Regulator of K+ conductance, C-terminal domain"/>
    <property type="match status" value="2"/>
</dbReference>
<feature type="domain" description="RCK C-terminal" evidence="8">
    <location>
        <begin position="353"/>
        <end position="437"/>
    </location>
</feature>
<keyword evidence="3 7" id="KW-0812">Transmembrane</keyword>
<protein>
    <submittedName>
        <fullName evidence="9">Arsenite transport protein</fullName>
    </submittedName>
</protein>
<dbReference type="Proteomes" id="UP000001169">
    <property type="component" value="Chromosome I"/>
</dbReference>
<dbReference type="Pfam" id="PF03600">
    <property type="entry name" value="CitMHS"/>
    <property type="match status" value="1"/>
</dbReference>
<evidence type="ECO:0000313" key="9">
    <source>
        <dbReference type="EMBL" id="AAV48141.1"/>
    </source>
</evidence>
<evidence type="ECO:0000256" key="5">
    <source>
        <dbReference type="ARBA" id="ARBA00022989"/>
    </source>
</evidence>
<dbReference type="KEGG" id="hma:rrnAC3466"/>
<feature type="transmembrane region" description="Helical" evidence="7">
    <location>
        <begin position="631"/>
        <end position="651"/>
    </location>
</feature>
<keyword evidence="10" id="KW-1185">Reference proteome</keyword>
<dbReference type="STRING" id="272569.rrnAC3466"/>
<feature type="transmembrane region" description="Helical" evidence="7">
    <location>
        <begin position="69"/>
        <end position="91"/>
    </location>
</feature>
<accession>Q5UX62</accession>
<sequence length="653" mass="67503">MFLSPSVEGTGMPSLSMGALVVFALVVAALTLFVTEWLPPDMTAIAVLVALVVLEPYTGVPARTAIEGFASPAVVTIVAMYILSAGVESAGVVDWLAGRLAALTGGDERRLLTAIVGTTGVSAGFVNNTPVVAVFIPLVTGLSERYGISPSNLLLPLSFAAMLGGTLTLVGTATNLLASDLSAQLLGRPFSMFTLTPVGVVVLAVGVGYLLTVGRALVPERVHPAADFTEEFEMDRHLAQLRVREASPLVGLTVREALEGSVSDDAVEAVVDVVDAGESLPTEATVEQVLAVSGPLDVDVLQIDRDGESFFATATDRPLEPGDVLTVRGNRQAVNQLAQTLDLRDLARESVTADLLAESGHPGVLAEAVIDRESRLRGRTLADVQLRSRFDVTVLAVRRGDEVIHEDLTAVELSAGDLLLLQTPLDKMGHLQDEGYLTLTEGPPELFDALEGGPPSLDAAAAVPLATLLAVIALAALDLLPIYIAALGGVVATVATGTLSASKAYDAVSWNVVFLLAGLLPLGQAMQATGGAAFVGGLLVDAAGVLPPLALLALVYLLTAVLASAITPAATVVLMIPIAVATATEIGASGFPFLVVVTFAVATAFLTPIGYQTNLMVYGPGGYRFTDFARVGGPLQLLLCAVTSLSVSVVWPL</sequence>
<dbReference type="GO" id="GO:0006813">
    <property type="term" value="P:potassium ion transport"/>
    <property type="evidence" value="ECO:0007669"/>
    <property type="project" value="InterPro"/>
</dbReference>
<dbReference type="PROSITE" id="PS51202">
    <property type="entry name" value="RCK_C"/>
    <property type="match status" value="2"/>
</dbReference>
<evidence type="ECO:0000313" key="10">
    <source>
        <dbReference type="Proteomes" id="UP000001169"/>
    </source>
</evidence>
<feature type="transmembrane region" description="Helical" evidence="7">
    <location>
        <begin position="111"/>
        <end position="141"/>
    </location>
</feature>
<feature type="domain" description="RCK C-terminal" evidence="8">
    <location>
        <begin position="259"/>
        <end position="343"/>
    </location>
</feature>
<dbReference type="InterPro" id="IPR036721">
    <property type="entry name" value="RCK_C_sf"/>
</dbReference>
<dbReference type="PANTHER" id="PTHR43652">
    <property type="entry name" value="BASIC AMINO ACID ANTIPORTER YFCC-RELATED"/>
    <property type="match status" value="1"/>
</dbReference>
<keyword evidence="2" id="KW-0813">Transport</keyword>
<gene>
    <name evidence="9" type="primary">arsB</name>
    <name evidence="9" type="ordered locus">rrnAC3466</name>
</gene>
<feature type="transmembrane region" description="Helical" evidence="7">
    <location>
        <begin position="482"/>
        <end position="501"/>
    </location>
</feature>
<evidence type="ECO:0000256" key="1">
    <source>
        <dbReference type="ARBA" id="ARBA00004141"/>
    </source>
</evidence>
<evidence type="ECO:0000259" key="8">
    <source>
        <dbReference type="PROSITE" id="PS51202"/>
    </source>
</evidence>
<dbReference type="InterPro" id="IPR004680">
    <property type="entry name" value="Cit_transptr-like_dom"/>
</dbReference>
<feature type="transmembrane region" description="Helical" evidence="7">
    <location>
        <begin position="551"/>
        <end position="579"/>
    </location>
</feature>
<evidence type="ECO:0000256" key="3">
    <source>
        <dbReference type="ARBA" id="ARBA00022692"/>
    </source>
</evidence>
<dbReference type="eggNOG" id="arCOG00237">
    <property type="taxonomic scope" value="Archaea"/>
</dbReference>
<evidence type="ECO:0000256" key="7">
    <source>
        <dbReference type="SAM" id="Phobius"/>
    </source>
</evidence>
<dbReference type="Pfam" id="PF02080">
    <property type="entry name" value="TrkA_C"/>
    <property type="match status" value="1"/>
</dbReference>
<dbReference type="SUPFAM" id="SSF116726">
    <property type="entry name" value="TrkA C-terminal domain-like"/>
    <property type="match status" value="2"/>
</dbReference>
<dbReference type="GO" id="GO:0005886">
    <property type="term" value="C:plasma membrane"/>
    <property type="evidence" value="ECO:0007669"/>
    <property type="project" value="TreeGrafter"/>
</dbReference>
<feature type="transmembrane region" description="Helical" evidence="7">
    <location>
        <begin position="513"/>
        <end position="539"/>
    </location>
</feature>
<feature type="transmembrane region" description="Helical" evidence="7">
    <location>
        <begin position="40"/>
        <end position="57"/>
    </location>
</feature>
<dbReference type="InterPro" id="IPR051679">
    <property type="entry name" value="DASS-Related_Transporters"/>
</dbReference>
<dbReference type="InterPro" id="IPR006037">
    <property type="entry name" value="RCK_C"/>
</dbReference>
<keyword evidence="5 7" id="KW-1133">Transmembrane helix</keyword>
<name>Q5UX62_HALMA</name>
<evidence type="ECO:0000256" key="4">
    <source>
        <dbReference type="ARBA" id="ARBA00022737"/>
    </source>
</evidence>
<dbReference type="PATRIC" id="fig|272569.17.peg.3978"/>
<dbReference type="HOGENOM" id="CLU_005170_6_1_2"/>
<dbReference type="GO" id="GO:0008324">
    <property type="term" value="F:monoatomic cation transmembrane transporter activity"/>
    <property type="evidence" value="ECO:0007669"/>
    <property type="project" value="InterPro"/>
</dbReference>
<reference evidence="9 10" key="1">
    <citation type="journal article" date="2004" name="Genome Res.">
        <title>Genome sequence of Haloarcula marismortui: a halophilic archaeon from the Dead Sea.</title>
        <authorList>
            <person name="Baliga N.S."/>
            <person name="Bonneau R."/>
            <person name="Facciotti M.T."/>
            <person name="Pan M."/>
            <person name="Glusman G."/>
            <person name="Deutsch E.W."/>
            <person name="Shannon P."/>
            <person name="Chiu Y."/>
            <person name="Weng R.S."/>
            <person name="Gan R.R."/>
            <person name="Hung P."/>
            <person name="Date S.V."/>
            <person name="Marcotte E."/>
            <person name="Hood L."/>
            <person name="Ng W.V."/>
        </authorList>
    </citation>
    <scope>NUCLEOTIDE SEQUENCE [LARGE SCALE GENOMIC DNA]</scope>
    <source>
        <strain evidence="10">ATCC 43049 / DSM 3752 / JCM 8966 / VKM B-1809</strain>
    </source>
</reference>
<feature type="transmembrane region" description="Helical" evidence="7">
    <location>
        <begin position="12"/>
        <end position="34"/>
    </location>
</feature>
<feature type="transmembrane region" description="Helical" evidence="7">
    <location>
        <begin position="153"/>
        <end position="178"/>
    </location>
</feature>
<dbReference type="EnsemblBacteria" id="AAV48141">
    <property type="protein sequence ID" value="AAV48141"/>
    <property type="gene ID" value="rrnAC3466"/>
</dbReference>
<proteinExistence type="predicted"/>
<feature type="transmembrane region" description="Helical" evidence="7">
    <location>
        <begin position="591"/>
        <end position="611"/>
    </location>
</feature>
<evidence type="ECO:0000256" key="6">
    <source>
        <dbReference type="ARBA" id="ARBA00023136"/>
    </source>
</evidence>